<dbReference type="PANTHER" id="PTHR13789">
    <property type="entry name" value="MONOOXYGENASE"/>
    <property type="match status" value="1"/>
</dbReference>
<evidence type="ECO:0000256" key="1">
    <source>
        <dbReference type="ARBA" id="ARBA00007992"/>
    </source>
</evidence>
<dbReference type="InterPro" id="IPR050493">
    <property type="entry name" value="FAD-dep_Monooxygenase_BioMet"/>
</dbReference>
<organism evidence="8 9">
    <name type="scientific">Byssothecium circinans</name>
    <dbReference type="NCBI Taxonomy" id="147558"/>
    <lineage>
        <taxon>Eukaryota</taxon>
        <taxon>Fungi</taxon>
        <taxon>Dikarya</taxon>
        <taxon>Ascomycota</taxon>
        <taxon>Pezizomycotina</taxon>
        <taxon>Dothideomycetes</taxon>
        <taxon>Pleosporomycetidae</taxon>
        <taxon>Pleosporales</taxon>
        <taxon>Massarineae</taxon>
        <taxon>Massarinaceae</taxon>
        <taxon>Byssothecium</taxon>
    </lineage>
</organism>
<name>A0A6A5U2A1_9PLEO</name>
<proteinExistence type="inferred from homology"/>
<dbReference type="GO" id="GO:0004497">
    <property type="term" value="F:monooxygenase activity"/>
    <property type="evidence" value="ECO:0007669"/>
    <property type="project" value="UniProtKB-KW"/>
</dbReference>
<dbReference type="AlphaFoldDB" id="A0A6A5U2A1"/>
<evidence type="ECO:0000256" key="5">
    <source>
        <dbReference type="ARBA" id="ARBA00023033"/>
    </source>
</evidence>
<dbReference type="Proteomes" id="UP000800035">
    <property type="component" value="Unassembled WGS sequence"/>
</dbReference>
<keyword evidence="4" id="KW-0560">Oxidoreductase</keyword>
<evidence type="ECO:0000259" key="7">
    <source>
        <dbReference type="Pfam" id="PF01494"/>
    </source>
</evidence>
<evidence type="ECO:0000313" key="9">
    <source>
        <dbReference type="Proteomes" id="UP000800035"/>
    </source>
</evidence>
<dbReference type="PANTHER" id="PTHR13789:SF306">
    <property type="entry name" value="HYDROXYLASE, PUTATIVE-RELATED"/>
    <property type="match status" value="1"/>
</dbReference>
<evidence type="ECO:0000256" key="6">
    <source>
        <dbReference type="SAM" id="MobiDB-lite"/>
    </source>
</evidence>
<dbReference type="FunFam" id="3.50.50.60:FF:000115">
    <property type="entry name" value="Salicylate hydroxylase, putative"/>
    <property type="match status" value="1"/>
</dbReference>
<accession>A0A6A5U2A1</accession>
<reference evidence="8" key="1">
    <citation type="journal article" date="2020" name="Stud. Mycol.">
        <title>101 Dothideomycetes genomes: a test case for predicting lifestyles and emergence of pathogens.</title>
        <authorList>
            <person name="Haridas S."/>
            <person name="Albert R."/>
            <person name="Binder M."/>
            <person name="Bloem J."/>
            <person name="Labutti K."/>
            <person name="Salamov A."/>
            <person name="Andreopoulos B."/>
            <person name="Baker S."/>
            <person name="Barry K."/>
            <person name="Bills G."/>
            <person name="Bluhm B."/>
            <person name="Cannon C."/>
            <person name="Castanera R."/>
            <person name="Culley D."/>
            <person name="Daum C."/>
            <person name="Ezra D."/>
            <person name="Gonzalez J."/>
            <person name="Henrissat B."/>
            <person name="Kuo A."/>
            <person name="Liang C."/>
            <person name="Lipzen A."/>
            <person name="Lutzoni F."/>
            <person name="Magnuson J."/>
            <person name="Mondo S."/>
            <person name="Nolan M."/>
            <person name="Ohm R."/>
            <person name="Pangilinan J."/>
            <person name="Park H.-J."/>
            <person name="Ramirez L."/>
            <person name="Alfaro M."/>
            <person name="Sun H."/>
            <person name="Tritt A."/>
            <person name="Yoshinaga Y."/>
            <person name="Zwiers L.-H."/>
            <person name="Turgeon B."/>
            <person name="Goodwin S."/>
            <person name="Spatafora J."/>
            <person name="Crous P."/>
            <person name="Grigoriev I."/>
        </authorList>
    </citation>
    <scope>NUCLEOTIDE SEQUENCE</scope>
    <source>
        <strain evidence="8">CBS 675.92</strain>
    </source>
</reference>
<dbReference type="Pfam" id="PF01494">
    <property type="entry name" value="FAD_binding_3"/>
    <property type="match status" value="1"/>
</dbReference>
<gene>
    <name evidence="8" type="ORF">CC80DRAFT_514944</name>
</gene>
<dbReference type="PRINTS" id="PR00420">
    <property type="entry name" value="RNGMNOXGNASE"/>
</dbReference>
<dbReference type="InterPro" id="IPR036188">
    <property type="entry name" value="FAD/NAD-bd_sf"/>
</dbReference>
<keyword evidence="2" id="KW-0285">Flavoprotein</keyword>
<comment type="similarity">
    <text evidence="1">Belongs to the paxM FAD-dependent monooxygenase family.</text>
</comment>
<keyword evidence="9" id="KW-1185">Reference proteome</keyword>
<evidence type="ECO:0000313" key="8">
    <source>
        <dbReference type="EMBL" id="KAF1958975.1"/>
    </source>
</evidence>
<sequence>MLKGQACNLVLHMSVADFKLGMPGKAHVDALLQERGSASLQETSYPSNSLNFLSRSNPTNHAQPNPQEPKLQNLNLPQVTAKVKLNILIAGAGLGGLSTAIALRRHGHTVTILERAASLEEVGAGIQIPPNSSRLLLKYGLGSYISSKVTEPEAIRMRRWQDGAVLSTTQLRPGFREKYGAPYYVVHRANLQLALRDLAVDLGVALRLGAGVREYGKGEGKVVLESGEECEADFVIAADGVKSEARRVVLGGVDQAPQKAGFAAYRAVVDVELMKRDPELEWLLESPGQNLWVGDNRHVMTYTIAGGKTLNMVLSHPDDSDPSVWRQDTVIEDMKKQFENWDPRLVKLISLIRTTLKWPLLSGKPLEKWVSPGSKLVIIGDAAHAMVPYMSEGAAMAVEDGAALAEVLSFMTLPSQLPDALKTFERVRVLRTGQMQEASLVNGKLWHFADGPEQRARDAAMKTEGDGESPNQWSDVLTASWTYGYDAEKEVRKAWIESIGTVARL</sequence>
<protein>
    <submittedName>
        <fullName evidence="8">FAD/NAD(P)-binding domain-containing protein</fullName>
    </submittedName>
</protein>
<feature type="region of interest" description="Disordered" evidence="6">
    <location>
        <begin position="43"/>
        <end position="71"/>
    </location>
</feature>
<dbReference type="EMBL" id="ML976986">
    <property type="protein sequence ID" value="KAF1958975.1"/>
    <property type="molecule type" value="Genomic_DNA"/>
</dbReference>
<dbReference type="OrthoDB" id="16820at2759"/>
<feature type="domain" description="FAD-binding" evidence="7">
    <location>
        <begin position="85"/>
        <end position="433"/>
    </location>
</feature>
<evidence type="ECO:0000256" key="3">
    <source>
        <dbReference type="ARBA" id="ARBA00022827"/>
    </source>
</evidence>
<dbReference type="SUPFAM" id="SSF54373">
    <property type="entry name" value="FAD-linked reductases, C-terminal domain"/>
    <property type="match status" value="1"/>
</dbReference>
<dbReference type="GO" id="GO:0071949">
    <property type="term" value="F:FAD binding"/>
    <property type="evidence" value="ECO:0007669"/>
    <property type="project" value="InterPro"/>
</dbReference>
<keyword evidence="3" id="KW-0274">FAD</keyword>
<dbReference type="SUPFAM" id="SSF51905">
    <property type="entry name" value="FAD/NAD(P)-binding domain"/>
    <property type="match status" value="1"/>
</dbReference>
<dbReference type="InterPro" id="IPR002938">
    <property type="entry name" value="FAD-bd"/>
</dbReference>
<keyword evidence="5" id="KW-0503">Monooxygenase</keyword>
<evidence type="ECO:0000256" key="2">
    <source>
        <dbReference type="ARBA" id="ARBA00022630"/>
    </source>
</evidence>
<evidence type="ECO:0000256" key="4">
    <source>
        <dbReference type="ARBA" id="ARBA00023002"/>
    </source>
</evidence>
<dbReference type="Gene3D" id="3.50.50.60">
    <property type="entry name" value="FAD/NAD(P)-binding domain"/>
    <property type="match status" value="1"/>
</dbReference>